<evidence type="ECO:0000256" key="3">
    <source>
        <dbReference type="ARBA" id="ARBA00022833"/>
    </source>
</evidence>
<evidence type="ECO:0000259" key="6">
    <source>
        <dbReference type="PROSITE" id="PS50966"/>
    </source>
</evidence>
<accession>A0A7N2L452</accession>
<dbReference type="GO" id="GO:0008270">
    <property type="term" value="F:zinc ion binding"/>
    <property type="evidence" value="ECO:0007669"/>
    <property type="project" value="UniProtKB-KW"/>
</dbReference>
<dbReference type="InterPro" id="IPR006564">
    <property type="entry name" value="Znf_PMZ"/>
</dbReference>
<dbReference type="EMBL" id="LRBV02000003">
    <property type="status" value="NOT_ANNOTATED_CDS"/>
    <property type="molecule type" value="Genomic_DNA"/>
</dbReference>
<protein>
    <recommendedName>
        <fullName evidence="6">SWIM-type domain-containing protein</fullName>
    </recommendedName>
</protein>
<dbReference type="Gramene" id="QL03p010991:mrna">
    <property type="protein sequence ID" value="QL03p010991:mrna"/>
    <property type="gene ID" value="QL03p010991"/>
</dbReference>
<evidence type="ECO:0000256" key="2">
    <source>
        <dbReference type="ARBA" id="ARBA00022771"/>
    </source>
</evidence>
<sequence>MGSQSLKNIDINVYFGGPLHNPEGIDGFPFIGEGIECYYMMFRRKLKTLNDLKRKIMDELKLNPAWYDIKIIYRYPQEVLHERINYGYMAIKEDKHVKMMFNRIQKMPQVNAAVLYVSLEAAADNTTEVVQETTTALQFTALDDGCTTMGGYTAQGYTMGGYTLPSQDHVANTSETLYREETHLEEEDEDEDHVANDGENVEVVDEYEERIEQGDFENDVDEHEVVPNFEEESMEDHDEGDANDDIGVQHNRNTTTGYRAPAESFYSNTWEDMVDPSRLQIPFVSTWEDGMHFSKGLTFANKDAVKHALIIYAAKDNRNFIIRRSTKTKLCAACVDDNCKWYVGAYMKTKFSGMWMVTSYVGPHTCIPFGLKRDGRMMDSHFVASEIVGRLQKNHTTRIDDLWEIIRTKYNHELSYYKVWDAKQKAIAKIFGDWEESYQKLRKLLLAYLDEDSGTQYSYHTIPRPDEGTAVLRYVYWAFAPCIAAFQYCRPVISIDGTHLYGKYKGVLMIAMATDANQKVLPLAFAVVNKESGASWGWFLECLRTSIEHVIPNDGICIISDRHKGIKCAIREWPRREDGREQVYHRYCLRHVASNFNRHFDNPILKALALKAGYASNEAKFQSIMQTIKEAEINLLRGVDPTDTRIERYMPFTYLVSEEVEKWTQSHDGGRRYGAMTTNISECFNGVLKGARGLPIAAMVHFTWCKLVAYFHDRHKQITSDLSRGKLWSDYAMEIYSRNEQKSAEHTVRKFNHADGVYQVVTPYNDRRGGGGNHSHEVRIFARTCGCRKWQNLKIPCSHAIKVLQVLHLNATNYIDPCYSLNNAILTYSHNFVVPKSESEWRDVSGPRWVPDPLLLRGIGRPVKSRIRNEMDGVRRERGSRREDPDLRETQPRQRCGVCHQEGHNRRSCPNSRGASTSGTAIN</sequence>
<keyword evidence="3" id="KW-0862">Zinc</keyword>
<evidence type="ECO:0000256" key="5">
    <source>
        <dbReference type="SAM" id="MobiDB-lite"/>
    </source>
</evidence>
<feature type="compositionally biased region" description="Acidic residues" evidence="5">
    <location>
        <begin position="231"/>
        <end position="244"/>
    </location>
</feature>
<dbReference type="PANTHER" id="PTHR31973:SF195">
    <property type="entry name" value="MUDR FAMILY TRANSPOSASE"/>
    <property type="match status" value="1"/>
</dbReference>
<organism evidence="7 8">
    <name type="scientific">Quercus lobata</name>
    <name type="common">Valley oak</name>
    <dbReference type="NCBI Taxonomy" id="97700"/>
    <lineage>
        <taxon>Eukaryota</taxon>
        <taxon>Viridiplantae</taxon>
        <taxon>Streptophyta</taxon>
        <taxon>Embryophyta</taxon>
        <taxon>Tracheophyta</taxon>
        <taxon>Spermatophyta</taxon>
        <taxon>Magnoliopsida</taxon>
        <taxon>eudicotyledons</taxon>
        <taxon>Gunneridae</taxon>
        <taxon>Pentapetalae</taxon>
        <taxon>rosids</taxon>
        <taxon>fabids</taxon>
        <taxon>Fagales</taxon>
        <taxon>Fagaceae</taxon>
        <taxon>Quercus</taxon>
    </lineage>
</organism>
<keyword evidence="1" id="KW-0479">Metal-binding</keyword>
<reference evidence="7 8" key="1">
    <citation type="journal article" date="2016" name="G3 (Bethesda)">
        <title>First Draft Assembly and Annotation of the Genome of a California Endemic Oak Quercus lobata Nee (Fagaceae).</title>
        <authorList>
            <person name="Sork V.L."/>
            <person name="Fitz-Gibbon S.T."/>
            <person name="Puiu D."/>
            <person name="Crepeau M."/>
            <person name="Gugger P.F."/>
            <person name="Sherman R."/>
            <person name="Stevens K."/>
            <person name="Langley C.H."/>
            <person name="Pellegrini M."/>
            <person name="Salzberg S.L."/>
        </authorList>
    </citation>
    <scope>NUCLEOTIDE SEQUENCE [LARGE SCALE GENOMIC DNA]</scope>
    <source>
        <strain evidence="7 8">cv. SW786</strain>
    </source>
</reference>
<keyword evidence="2 4" id="KW-0863">Zinc-finger</keyword>
<dbReference type="InterPro" id="IPR007527">
    <property type="entry name" value="Znf_SWIM"/>
</dbReference>
<dbReference type="EnsemblPlants" id="QL03p010991:mrna">
    <property type="protein sequence ID" value="QL03p010991:mrna"/>
    <property type="gene ID" value="QL03p010991"/>
</dbReference>
<dbReference type="PANTHER" id="PTHR31973">
    <property type="entry name" value="POLYPROTEIN, PUTATIVE-RELATED"/>
    <property type="match status" value="1"/>
</dbReference>
<feature type="compositionally biased region" description="Basic and acidic residues" evidence="5">
    <location>
        <begin position="867"/>
        <end position="892"/>
    </location>
</feature>
<dbReference type="InterPro" id="IPR018289">
    <property type="entry name" value="MULE_transposase_dom"/>
</dbReference>
<reference evidence="7" key="2">
    <citation type="submission" date="2021-01" db="UniProtKB">
        <authorList>
            <consortium name="EnsemblPlants"/>
        </authorList>
    </citation>
    <scope>IDENTIFICATION</scope>
</reference>
<name>A0A7N2L452_QUELO</name>
<dbReference type="Pfam" id="PF04434">
    <property type="entry name" value="SWIM"/>
    <property type="match status" value="1"/>
</dbReference>
<proteinExistence type="predicted"/>
<evidence type="ECO:0000313" key="8">
    <source>
        <dbReference type="Proteomes" id="UP000594261"/>
    </source>
</evidence>
<evidence type="ECO:0000256" key="4">
    <source>
        <dbReference type="PROSITE-ProRule" id="PRU00325"/>
    </source>
</evidence>
<dbReference type="OMA" id="TQRVFRK"/>
<dbReference type="InParanoid" id="A0A7N2L452"/>
<feature type="region of interest" description="Disordered" evidence="5">
    <location>
        <begin position="231"/>
        <end position="254"/>
    </location>
</feature>
<dbReference type="AlphaFoldDB" id="A0A7N2L452"/>
<evidence type="ECO:0000313" key="7">
    <source>
        <dbReference type="EnsemblPlants" id="QL03p010991:mrna"/>
    </source>
</evidence>
<feature type="domain" description="SWIM-type" evidence="6">
    <location>
        <begin position="776"/>
        <end position="808"/>
    </location>
</feature>
<dbReference type="Proteomes" id="UP000594261">
    <property type="component" value="Chromosome 3"/>
</dbReference>
<feature type="region of interest" description="Disordered" evidence="5">
    <location>
        <begin position="867"/>
        <end position="923"/>
    </location>
</feature>
<feature type="compositionally biased region" description="Polar residues" evidence="5">
    <location>
        <begin position="908"/>
        <end position="923"/>
    </location>
</feature>
<dbReference type="Pfam" id="PF10551">
    <property type="entry name" value="MULE"/>
    <property type="match status" value="1"/>
</dbReference>
<dbReference type="PROSITE" id="PS50966">
    <property type="entry name" value="ZF_SWIM"/>
    <property type="match status" value="1"/>
</dbReference>
<dbReference type="SMART" id="SM00575">
    <property type="entry name" value="ZnF_PMZ"/>
    <property type="match status" value="1"/>
</dbReference>
<evidence type="ECO:0000256" key="1">
    <source>
        <dbReference type="ARBA" id="ARBA00022723"/>
    </source>
</evidence>
<keyword evidence="8" id="KW-1185">Reference proteome</keyword>